<keyword evidence="1" id="KW-0812">Transmembrane</keyword>
<accession>A0ABU0TLR9</accession>
<dbReference type="RefSeq" id="WP_307451919.1">
    <property type="nucleotide sequence ID" value="NZ_JAUTAL010000001.1"/>
</dbReference>
<feature type="transmembrane region" description="Helical" evidence="1">
    <location>
        <begin position="6"/>
        <end position="27"/>
    </location>
</feature>
<feature type="transmembrane region" description="Helical" evidence="1">
    <location>
        <begin position="62"/>
        <end position="79"/>
    </location>
</feature>
<evidence type="ECO:0000256" key="1">
    <source>
        <dbReference type="SAM" id="Phobius"/>
    </source>
</evidence>
<gene>
    <name evidence="2" type="ORF">QE404_003136</name>
</gene>
<comment type="caution">
    <text evidence="2">The sequence shown here is derived from an EMBL/GenBank/DDBJ whole genome shotgun (WGS) entry which is preliminary data.</text>
</comment>
<evidence type="ECO:0000313" key="2">
    <source>
        <dbReference type="EMBL" id="MDQ1097989.1"/>
    </source>
</evidence>
<proteinExistence type="predicted"/>
<name>A0ABU0TLR9_9FLAO</name>
<dbReference type="Proteomes" id="UP001225072">
    <property type="component" value="Unassembled WGS sequence"/>
</dbReference>
<dbReference type="EMBL" id="JAUTAL010000001">
    <property type="protein sequence ID" value="MDQ1097989.1"/>
    <property type="molecule type" value="Genomic_DNA"/>
</dbReference>
<keyword evidence="1" id="KW-0472">Membrane</keyword>
<organism evidence="2 3">
    <name type="scientific">Chryseobacterium camelliae</name>
    <dbReference type="NCBI Taxonomy" id="1265445"/>
    <lineage>
        <taxon>Bacteria</taxon>
        <taxon>Pseudomonadati</taxon>
        <taxon>Bacteroidota</taxon>
        <taxon>Flavobacteriia</taxon>
        <taxon>Flavobacteriales</taxon>
        <taxon>Weeksellaceae</taxon>
        <taxon>Chryseobacterium group</taxon>
        <taxon>Chryseobacterium</taxon>
    </lineage>
</organism>
<sequence>MKNIALAQGIISIIAVLCLAAGWFRLFPQDINTFLSARMFYIFIAVSFVLQAKILFDRKFIYAMYAAAALCFIGALLPLESRLSGMKTLGLLIGVIISLSNRSNFRR</sequence>
<feature type="transmembrane region" description="Helical" evidence="1">
    <location>
        <begin position="39"/>
        <end position="56"/>
    </location>
</feature>
<keyword evidence="3" id="KW-1185">Reference proteome</keyword>
<evidence type="ECO:0000313" key="3">
    <source>
        <dbReference type="Proteomes" id="UP001225072"/>
    </source>
</evidence>
<reference evidence="2 3" key="1">
    <citation type="submission" date="2023-07" db="EMBL/GenBank/DDBJ databases">
        <title>Functional and genomic diversity of the sorghum phyllosphere microbiome.</title>
        <authorList>
            <person name="Shade A."/>
        </authorList>
    </citation>
    <scope>NUCLEOTIDE SEQUENCE [LARGE SCALE GENOMIC DNA]</scope>
    <source>
        <strain evidence="2 3">SORGH_AS_1064</strain>
    </source>
</reference>
<evidence type="ECO:0008006" key="4">
    <source>
        <dbReference type="Google" id="ProtNLM"/>
    </source>
</evidence>
<protein>
    <recommendedName>
        <fullName evidence="4">EamA domain-containing protein</fullName>
    </recommendedName>
</protein>
<keyword evidence="1" id="KW-1133">Transmembrane helix</keyword>